<dbReference type="InterPro" id="IPR000719">
    <property type="entry name" value="Prot_kinase_dom"/>
</dbReference>
<dbReference type="Proteomes" id="UP001145742">
    <property type="component" value="Unassembled WGS sequence"/>
</dbReference>
<evidence type="ECO:0000256" key="15">
    <source>
        <dbReference type="ARBA" id="ARBA00022989"/>
    </source>
</evidence>
<evidence type="ECO:0000256" key="19">
    <source>
        <dbReference type="PROSITE-ProRule" id="PRU10141"/>
    </source>
</evidence>
<evidence type="ECO:0000256" key="5">
    <source>
        <dbReference type="ARBA" id="ARBA00012401"/>
    </source>
</evidence>
<evidence type="ECO:0000256" key="22">
    <source>
        <dbReference type="SAM" id="Phobius"/>
    </source>
</evidence>
<accession>A0ABQ9D4W6</accession>
<dbReference type="PROSITE" id="PS51256">
    <property type="entry name" value="GS"/>
    <property type="match status" value="1"/>
</dbReference>
<keyword evidence="16 22" id="KW-0472">Membrane</keyword>
<feature type="binding site" evidence="19">
    <location>
        <position position="265"/>
    </location>
    <ligand>
        <name>ATP</name>
        <dbReference type="ChEBI" id="CHEBI:30616"/>
    </ligand>
</feature>
<comment type="subcellular location">
    <subcellularLocation>
        <location evidence="3">Membrane</location>
        <topology evidence="3">Single-pass type I membrane protein</topology>
    </subcellularLocation>
</comment>
<dbReference type="Pfam" id="PF01064">
    <property type="entry name" value="Activin_recp"/>
    <property type="match status" value="1"/>
</dbReference>
<dbReference type="SUPFAM" id="SSF56112">
    <property type="entry name" value="Protein kinase-like (PK-like)"/>
    <property type="match status" value="1"/>
</dbReference>
<evidence type="ECO:0000256" key="7">
    <source>
        <dbReference type="ARBA" id="ARBA00022679"/>
    </source>
</evidence>
<evidence type="ECO:0000256" key="9">
    <source>
        <dbReference type="ARBA" id="ARBA00022723"/>
    </source>
</evidence>
<evidence type="ECO:0000256" key="6">
    <source>
        <dbReference type="ARBA" id="ARBA00022527"/>
    </source>
</evidence>
<keyword evidence="17 25" id="KW-0675">Receptor</keyword>
<dbReference type="InterPro" id="IPR011009">
    <property type="entry name" value="Kinase-like_dom_sf"/>
</dbReference>
<sequence length="393" mass="44215">MPLRSSGKLSMETRKDDESTAPAPPQKKLSCQCHHHCPEDSVNSTCRVIIEHQESQKARYTAERTCTDGYCFTIIEEDESGGHLVTKGCLGLEGSDFQCRDTPIPHQRRSIECCTGQDYCNKHLHPTLPPLKNRGISRVLNVYIVNAPGADFTEGNIHHKALLISVTVCSILLVLIIIFCYFRYKRQETRHHYSIGLEQDETFIPPGESLKDLIEQSQSSGSGSGLPLLVQRTIAKQIQMVKQIGKGRYGEVWMGKWRGEKVAVKVFFTTEEASWFRETEIYQTVLMRHENILGFIAADIKGTGSWTQLYLITDYHENGSLYDYLKSTTLDTKAMLKLAYSSVSGLCHLHTEIFSTQGKPAIAHRDLKSKNILVKKNGTCCIADLGLAVKFIR</sequence>
<dbReference type="PROSITE" id="PS50011">
    <property type="entry name" value="PROTEIN_KINASE_DOM"/>
    <property type="match status" value="1"/>
</dbReference>
<keyword evidence="12" id="KW-0418">Kinase</keyword>
<keyword evidence="26" id="KW-1185">Reference proteome</keyword>
<protein>
    <recommendedName>
        <fullName evidence="5">receptor protein serine/threonine kinase</fullName>
        <ecNumber evidence="5">2.7.11.30</ecNumber>
    </recommendedName>
</protein>
<keyword evidence="14" id="KW-0460">Magnesium</keyword>
<dbReference type="PROSITE" id="PS00108">
    <property type="entry name" value="PROTEIN_KINASE_ST"/>
    <property type="match status" value="1"/>
</dbReference>
<dbReference type="InterPro" id="IPR008271">
    <property type="entry name" value="Ser/Thr_kinase_AS"/>
</dbReference>
<feature type="domain" description="Protein kinase" evidence="23">
    <location>
        <begin position="238"/>
        <end position="393"/>
    </location>
</feature>
<evidence type="ECO:0000259" key="24">
    <source>
        <dbReference type="PROSITE" id="PS51256"/>
    </source>
</evidence>
<dbReference type="Gene3D" id="3.30.200.20">
    <property type="entry name" value="Phosphorylase Kinase, domain 1"/>
    <property type="match status" value="1"/>
</dbReference>
<evidence type="ECO:0000256" key="2">
    <source>
        <dbReference type="ARBA" id="ARBA00001946"/>
    </source>
</evidence>
<dbReference type="InterPro" id="IPR017441">
    <property type="entry name" value="Protein_kinase_ATP_BS"/>
</dbReference>
<evidence type="ECO:0000256" key="20">
    <source>
        <dbReference type="RuleBase" id="RU000304"/>
    </source>
</evidence>
<dbReference type="PROSITE" id="PS00107">
    <property type="entry name" value="PROTEIN_KINASE_ATP"/>
    <property type="match status" value="1"/>
</dbReference>
<comment type="similarity">
    <text evidence="4">Belongs to the protein kinase superfamily. TKL Ser/Thr protein kinase family. TGFB receptor subfamily.</text>
</comment>
<evidence type="ECO:0000256" key="3">
    <source>
        <dbReference type="ARBA" id="ARBA00004479"/>
    </source>
</evidence>
<comment type="cofactor">
    <cofactor evidence="2">
        <name>Mg(2+)</name>
        <dbReference type="ChEBI" id="CHEBI:18420"/>
    </cofactor>
</comment>
<evidence type="ECO:0000256" key="21">
    <source>
        <dbReference type="SAM" id="MobiDB-lite"/>
    </source>
</evidence>
<keyword evidence="8 22" id="KW-0812">Transmembrane</keyword>
<evidence type="ECO:0000256" key="10">
    <source>
        <dbReference type="ARBA" id="ARBA00022729"/>
    </source>
</evidence>
<keyword evidence="10" id="KW-0732">Signal</keyword>
<evidence type="ECO:0000256" key="14">
    <source>
        <dbReference type="ARBA" id="ARBA00022842"/>
    </source>
</evidence>
<evidence type="ECO:0000256" key="4">
    <source>
        <dbReference type="ARBA" id="ARBA00009605"/>
    </source>
</evidence>
<keyword evidence="9" id="KW-0479">Metal-binding</keyword>
<dbReference type="InterPro" id="IPR000472">
    <property type="entry name" value="Activin_recp"/>
</dbReference>
<feature type="transmembrane region" description="Helical" evidence="22">
    <location>
        <begin position="161"/>
        <end position="182"/>
    </location>
</feature>
<comment type="caution">
    <text evidence="25">The sequence shown here is derived from an EMBL/GenBank/DDBJ whole genome shotgun (WGS) entry which is preliminary data.</text>
</comment>
<organism evidence="25 26">
    <name type="scientific">Willisornis vidua</name>
    <name type="common">Xingu scale-backed antbird</name>
    <dbReference type="NCBI Taxonomy" id="1566151"/>
    <lineage>
        <taxon>Eukaryota</taxon>
        <taxon>Metazoa</taxon>
        <taxon>Chordata</taxon>
        <taxon>Craniata</taxon>
        <taxon>Vertebrata</taxon>
        <taxon>Euteleostomi</taxon>
        <taxon>Archelosauria</taxon>
        <taxon>Archosauria</taxon>
        <taxon>Dinosauria</taxon>
        <taxon>Saurischia</taxon>
        <taxon>Theropoda</taxon>
        <taxon>Coelurosauria</taxon>
        <taxon>Aves</taxon>
        <taxon>Neognathae</taxon>
        <taxon>Neoaves</taxon>
        <taxon>Telluraves</taxon>
        <taxon>Australaves</taxon>
        <taxon>Passeriformes</taxon>
        <taxon>Thamnophilidae</taxon>
        <taxon>Willisornis</taxon>
    </lineage>
</organism>
<feature type="domain" description="GS" evidence="24">
    <location>
        <begin position="208"/>
        <end position="237"/>
    </location>
</feature>
<gene>
    <name evidence="25" type="primary">BMPR1B</name>
    <name evidence="25" type="ORF">WISP_79783</name>
</gene>
<evidence type="ECO:0000256" key="8">
    <source>
        <dbReference type="ARBA" id="ARBA00022692"/>
    </source>
</evidence>
<evidence type="ECO:0000256" key="18">
    <source>
        <dbReference type="ARBA" id="ARBA00023211"/>
    </source>
</evidence>
<dbReference type="CDD" id="cd23613">
    <property type="entry name" value="TFP_LU_ECD_BMPR1B"/>
    <property type="match status" value="1"/>
</dbReference>
<keyword evidence="18" id="KW-0464">Manganese</keyword>
<dbReference type="InterPro" id="IPR045860">
    <property type="entry name" value="Snake_toxin-like_sf"/>
</dbReference>
<dbReference type="PANTHER" id="PTHR23255:SF62">
    <property type="entry name" value="BONE MORPHOGENETIC PROTEIN RECEPTOR TYPE-1B"/>
    <property type="match status" value="1"/>
</dbReference>
<evidence type="ECO:0000256" key="16">
    <source>
        <dbReference type="ARBA" id="ARBA00023136"/>
    </source>
</evidence>
<comment type="cofactor">
    <cofactor evidence="1">
        <name>Mn(2+)</name>
        <dbReference type="ChEBI" id="CHEBI:29035"/>
    </cofactor>
</comment>
<dbReference type="Gene3D" id="1.10.510.10">
    <property type="entry name" value="Transferase(Phosphotransferase) domain 1"/>
    <property type="match status" value="1"/>
</dbReference>
<evidence type="ECO:0000256" key="13">
    <source>
        <dbReference type="ARBA" id="ARBA00022840"/>
    </source>
</evidence>
<keyword evidence="15 22" id="KW-1133">Transmembrane helix</keyword>
<dbReference type="InterPro" id="IPR003605">
    <property type="entry name" value="GS_dom"/>
</dbReference>
<dbReference type="SMART" id="SM00220">
    <property type="entry name" value="S_TKc"/>
    <property type="match status" value="1"/>
</dbReference>
<evidence type="ECO:0000313" key="26">
    <source>
        <dbReference type="Proteomes" id="UP001145742"/>
    </source>
</evidence>
<keyword evidence="13 19" id="KW-0067">ATP-binding</keyword>
<dbReference type="Pfam" id="PF08515">
    <property type="entry name" value="TGF_beta_GS"/>
    <property type="match status" value="1"/>
</dbReference>
<keyword evidence="6 20" id="KW-0723">Serine/threonine-protein kinase</keyword>
<dbReference type="EMBL" id="WHWB01033996">
    <property type="protein sequence ID" value="KAJ7415097.1"/>
    <property type="molecule type" value="Genomic_DNA"/>
</dbReference>
<evidence type="ECO:0000256" key="12">
    <source>
        <dbReference type="ARBA" id="ARBA00022777"/>
    </source>
</evidence>
<proteinExistence type="inferred from homology"/>
<evidence type="ECO:0000256" key="1">
    <source>
        <dbReference type="ARBA" id="ARBA00001936"/>
    </source>
</evidence>
<dbReference type="Gene3D" id="2.10.60.10">
    <property type="entry name" value="CD59"/>
    <property type="match status" value="1"/>
</dbReference>
<evidence type="ECO:0000259" key="23">
    <source>
        <dbReference type="PROSITE" id="PS50011"/>
    </source>
</evidence>
<dbReference type="InterPro" id="IPR000333">
    <property type="entry name" value="TGFB_receptor"/>
</dbReference>
<keyword evidence="11 19" id="KW-0547">Nucleotide-binding</keyword>
<dbReference type="InterPro" id="IPR001245">
    <property type="entry name" value="Ser-Thr/Tyr_kinase_cat_dom"/>
</dbReference>
<dbReference type="Pfam" id="PF07714">
    <property type="entry name" value="PK_Tyr_Ser-Thr"/>
    <property type="match status" value="1"/>
</dbReference>
<dbReference type="SUPFAM" id="SSF57302">
    <property type="entry name" value="Snake toxin-like"/>
    <property type="match status" value="1"/>
</dbReference>
<evidence type="ECO:0000313" key="25">
    <source>
        <dbReference type="EMBL" id="KAJ7415097.1"/>
    </source>
</evidence>
<reference evidence="25" key="1">
    <citation type="submission" date="2019-10" db="EMBL/GenBank/DDBJ databases">
        <authorList>
            <person name="Soares A.E.R."/>
            <person name="Aleixo A."/>
            <person name="Schneider P."/>
            <person name="Miyaki C.Y."/>
            <person name="Schneider M.P."/>
            <person name="Mello C."/>
            <person name="Vasconcelos A.T.R."/>
        </authorList>
    </citation>
    <scope>NUCLEOTIDE SEQUENCE</scope>
    <source>
        <tissue evidence="25">Muscle</tissue>
    </source>
</reference>
<dbReference type="PANTHER" id="PTHR23255">
    <property type="entry name" value="TRANSFORMING GROWTH FACTOR-BETA RECEPTOR TYPE I AND II"/>
    <property type="match status" value="1"/>
</dbReference>
<evidence type="ECO:0000256" key="17">
    <source>
        <dbReference type="ARBA" id="ARBA00023170"/>
    </source>
</evidence>
<name>A0ABQ9D4W6_9PASS</name>
<keyword evidence="7" id="KW-0808">Transferase</keyword>
<dbReference type="EC" id="2.7.11.30" evidence="5"/>
<dbReference type="SMART" id="SM00467">
    <property type="entry name" value="GS"/>
    <property type="match status" value="1"/>
</dbReference>
<feature type="region of interest" description="Disordered" evidence="21">
    <location>
        <begin position="1"/>
        <end position="26"/>
    </location>
</feature>
<evidence type="ECO:0000256" key="11">
    <source>
        <dbReference type="ARBA" id="ARBA00022741"/>
    </source>
</evidence>